<dbReference type="HOGENOM" id="CLU_2726279_0_0_1"/>
<keyword evidence="3" id="KW-1185">Reference proteome</keyword>
<evidence type="ECO:0000256" key="1">
    <source>
        <dbReference type="SAM" id="MobiDB-lite"/>
    </source>
</evidence>
<protein>
    <submittedName>
        <fullName evidence="2">Uncharacterized protein</fullName>
    </submittedName>
</protein>
<feature type="compositionally biased region" description="Polar residues" evidence="1">
    <location>
        <begin position="1"/>
        <end position="17"/>
    </location>
</feature>
<feature type="region of interest" description="Disordered" evidence="1">
    <location>
        <begin position="1"/>
        <end position="42"/>
    </location>
</feature>
<proteinExistence type="predicted"/>
<dbReference type="Gramene" id="OGLUM02G12420.1">
    <property type="protein sequence ID" value="OGLUM02G12420.1"/>
    <property type="gene ID" value="OGLUM02G12420"/>
</dbReference>
<reference evidence="2" key="1">
    <citation type="submission" date="2015-04" db="UniProtKB">
        <authorList>
            <consortium name="EnsemblPlants"/>
        </authorList>
    </citation>
    <scope>IDENTIFICATION</scope>
</reference>
<accession>A0A0D9YQK0</accession>
<evidence type="ECO:0000313" key="2">
    <source>
        <dbReference type="EnsemblPlants" id="OGLUM02G12420.1"/>
    </source>
</evidence>
<sequence length="72" mass="8171">MALSNVPHNFTKLTQNQKTKKRIKGKKEKDGGTEGYFPRHQKSDHINTFTKARKIFTPERYLSPVEGGTGVP</sequence>
<dbReference type="EnsemblPlants" id="OGLUM02G12420.1">
    <property type="protein sequence ID" value="OGLUM02G12420.1"/>
    <property type="gene ID" value="OGLUM02G12420"/>
</dbReference>
<organism evidence="2">
    <name type="scientific">Oryza glumipatula</name>
    <dbReference type="NCBI Taxonomy" id="40148"/>
    <lineage>
        <taxon>Eukaryota</taxon>
        <taxon>Viridiplantae</taxon>
        <taxon>Streptophyta</taxon>
        <taxon>Embryophyta</taxon>
        <taxon>Tracheophyta</taxon>
        <taxon>Spermatophyta</taxon>
        <taxon>Magnoliopsida</taxon>
        <taxon>Liliopsida</taxon>
        <taxon>Poales</taxon>
        <taxon>Poaceae</taxon>
        <taxon>BOP clade</taxon>
        <taxon>Oryzoideae</taxon>
        <taxon>Oryzeae</taxon>
        <taxon>Oryzinae</taxon>
        <taxon>Oryza</taxon>
    </lineage>
</organism>
<name>A0A0D9YQK0_9ORYZ</name>
<evidence type="ECO:0000313" key="3">
    <source>
        <dbReference type="Proteomes" id="UP000026961"/>
    </source>
</evidence>
<reference evidence="2" key="2">
    <citation type="submission" date="2018-05" db="EMBL/GenBank/DDBJ databases">
        <title>OgluRS3 (Oryza glumaepatula Reference Sequence Version 3).</title>
        <authorList>
            <person name="Zhang J."/>
            <person name="Kudrna D."/>
            <person name="Lee S."/>
            <person name="Talag J."/>
            <person name="Welchert J."/>
            <person name="Wing R.A."/>
        </authorList>
    </citation>
    <scope>NUCLEOTIDE SEQUENCE [LARGE SCALE GENOMIC DNA]</scope>
</reference>
<dbReference type="AlphaFoldDB" id="A0A0D9YQK0"/>
<dbReference type="Proteomes" id="UP000026961">
    <property type="component" value="Chromosome 2"/>
</dbReference>